<organism evidence="23 24">
    <name type="scientific">Geotrypetes seraphini</name>
    <name type="common">Gaboon caecilian</name>
    <name type="synonym">Caecilia seraphini</name>
    <dbReference type="NCBI Taxonomy" id="260995"/>
    <lineage>
        <taxon>Eukaryota</taxon>
        <taxon>Metazoa</taxon>
        <taxon>Chordata</taxon>
        <taxon>Craniata</taxon>
        <taxon>Vertebrata</taxon>
        <taxon>Euteleostomi</taxon>
        <taxon>Amphibia</taxon>
        <taxon>Gymnophiona</taxon>
        <taxon>Geotrypetes</taxon>
    </lineage>
</organism>
<evidence type="ECO:0000256" key="7">
    <source>
        <dbReference type="ARBA" id="ARBA00023040"/>
    </source>
</evidence>
<feature type="transmembrane region" description="Helical" evidence="20">
    <location>
        <begin position="289"/>
        <end position="312"/>
    </location>
</feature>
<evidence type="ECO:0000256" key="21">
    <source>
        <dbReference type="SAM" id="SignalP"/>
    </source>
</evidence>
<feature type="chain" id="PRO_5027775168" description="Proteinase-activated receptor 4" evidence="21">
    <location>
        <begin position="26"/>
        <end position="389"/>
    </location>
</feature>
<evidence type="ECO:0000313" key="24">
    <source>
        <dbReference type="RefSeq" id="XP_033811137.1"/>
    </source>
</evidence>
<evidence type="ECO:0000256" key="6">
    <source>
        <dbReference type="ARBA" id="ARBA00022989"/>
    </source>
</evidence>
<comment type="similarity">
    <text evidence="19">Belongs to the G-protein coupled receptor 1 family.</text>
</comment>
<evidence type="ECO:0000256" key="14">
    <source>
        <dbReference type="ARBA" id="ARBA00053164"/>
    </source>
</evidence>
<dbReference type="InterPro" id="IPR017452">
    <property type="entry name" value="GPCR_Rhodpsn_7TM"/>
</dbReference>
<evidence type="ECO:0000256" key="4">
    <source>
        <dbReference type="ARBA" id="ARBA00022696"/>
    </source>
</evidence>
<evidence type="ECO:0000256" key="17">
    <source>
        <dbReference type="ARBA" id="ARBA00082892"/>
    </source>
</evidence>
<evidence type="ECO:0000256" key="5">
    <source>
        <dbReference type="ARBA" id="ARBA00022729"/>
    </source>
</evidence>
<keyword evidence="9 20" id="KW-0472">Membrane</keyword>
<dbReference type="FunCoup" id="A0A6P8S013">
    <property type="interactions" value="748"/>
</dbReference>
<dbReference type="PRINTS" id="PR00237">
    <property type="entry name" value="GPCRRHODOPSN"/>
</dbReference>
<dbReference type="OrthoDB" id="8716763at2759"/>
<feature type="transmembrane region" description="Helical" evidence="20">
    <location>
        <begin position="196"/>
        <end position="219"/>
    </location>
</feature>
<evidence type="ECO:0000256" key="10">
    <source>
        <dbReference type="ARBA" id="ARBA00023157"/>
    </source>
</evidence>
<dbReference type="GO" id="GO:0005886">
    <property type="term" value="C:plasma membrane"/>
    <property type="evidence" value="ECO:0007669"/>
    <property type="project" value="UniProtKB-SubCell"/>
</dbReference>
<feature type="transmembrane region" description="Helical" evidence="20">
    <location>
        <begin position="246"/>
        <end position="277"/>
    </location>
</feature>
<proteinExistence type="inferred from homology"/>
<dbReference type="KEGG" id="gsh:117365178"/>
<keyword evidence="5 21" id="KW-0732">Signal</keyword>
<keyword evidence="10 18" id="KW-1015">Disulfide bond</keyword>
<keyword evidence="6 20" id="KW-1133">Transmembrane helix</keyword>
<dbReference type="Proteomes" id="UP000515159">
    <property type="component" value="Chromosome 8"/>
</dbReference>
<evidence type="ECO:0000256" key="20">
    <source>
        <dbReference type="SAM" id="Phobius"/>
    </source>
</evidence>
<keyword evidence="23" id="KW-1185">Reference proteome</keyword>
<evidence type="ECO:0000256" key="15">
    <source>
        <dbReference type="ARBA" id="ARBA00073808"/>
    </source>
</evidence>
<dbReference type="InParanoid" id="A0A6P8S013"/>
<dbReference type="Gene3D" id="1.20.1070.10">
    <property type="entry name" value="Rhodopsin 7-helix transmembrane proteins"/>
    <property type="match status" value="1"/>
</dbReference>
<keyword evidence="12" id="KW-0325">Glycoprotein</keyword>
<evidence type="ECO:0000256" key="12">
    <source>
        <dbReference type="ARBA" id="ARBA00023180"/>
    </source>
</evidence>
<keyword evidence="4" id="KW-0356">Hemostasis</keyword>
<dbReference type="GeneID" id="117365178"/>
<protein>
    <recommendedName>
        <fullName evidence="15">Proteinase-activated receptor 4</fullName>
    </recommendedName>
    <alternativeName>
        <fullName evidence="17">Coagulation factor II receptor-like 3</fullName>
    </alternativeName>
    <alternativeName>
        <fullName evidence="16">Thrombin receptor-like 3</fullName>
    </alternativeName>
</protein>
<feature type="transmembrane region" description="Helical" evidence="20">
    <location>
        <begin position="155"/>
        <end position="175"/>
    </location>
</feature>
<evidence type="ECO:0000256" key="9">
    <source>
        <dbReference type="ARBA" id="ARBA00023136"/>
    </source>
</evidence>
<name>A0A6P8S013_GEOSA</name>
<feature type="transmembrane region" description="Helical" evidence="20">
    <location>
        <begin position="88"/>
        <end position="107"/>
    </location>
</feature>
<comment type="function">
    <text evidence="14">Receptor for activated thrombin or trypsin coupled to G proteins that stimulate phosphoinositide hydrolysis. May play a role in platelets activation.</text>
</comment>
<dbReference type="AlphaFoldDB" id="A0A6P8S013"/>
<dbReference type="InterPro" id="IPR003944">
    <property type="entry name" value="Prot_act_rcpt_4"/>
</dbReference>
<gene>
    <name evidence="24" type="primary">F2RL3</name>
</gene>
<evidence type="ECO:0000256" key="3">
    <source>
        <dbReference type="ARBA" id="ARBA00022692"/>
    </source>
</evidence>
<evidence type="ECO:0000256" key="2">
    <source>
        <dbReference type="ARBA" id="ARBA00022475"/>
    </source>
</evidence>
<keyword evidence="13 19" id="KW-0807">Transducer</keyword>
<dbReference type="GO" id="GO:0035025">
    <property type="term" value="P:positive regulation of Rho protein signal transduction"/>
    <property type="evidence" value="ECO:0007669"/>
    <property type="project" value="TreeGrafter"/>
</dbReference>
<evidence type="ECO:0000313" key="23">
    <source>
        <dbReference type="Proteomes" id="UP000515159"/>
    </source>
</evidence>
<feature type="signal peptide" evidence="21">
    <location>
        <begin position="1"/>
        <end position="25"/>
    </location>
</feature>
<keyword evidence="11 19" id="KW-0675">Receptor</keyword>
<dbReference type="RefSeq" id="XP_033811137.1">
    <property type="nucleotide sequence ID" value="XM_033955246.1"/>
</dbReference>
<evidence type="ECO:0000256" key="11">
    <source>
        <dbReference type="ARBA" id="ARBA00023170"/>
    </source>
</evidence>
<keyword evidence="2" id="KW-1003">Cell membrane</keyword>
<evidence type="ECO:0000256" key="13">
    <source>
        <dbReference type="ARBA" id="ARBA00023224"/>
    </source>
</evidence>
<dbReference type="FunFam" id="1.20.1070.10:FF:000230">
    <property type="entry name" value="F2R-like thrombin or trypsin receptor 3"/>
    <property type="match status" value="1"/>
</dbReference>
<keyword evidence="8" id="KW-0094">Blood coagulation</keyword>
<keyword evidence="3 19" id="KW-0812">Transmembrane</keyword>
<feature type="transmembrane region" description="Helical" evidence="20">
    <location>
        <begin position="324"/>
        <end position="348"/>
    </location>
</feature>
<dbReference type="GO" id="GO:0030168">
    <property type="term" value="P:platelet activation"/>
    <property type="evidence" value="ECO:0007669"/>
    <property type="project" value="UniProtKB-ARBA"/>
</dbReference>
<feature type="domain" description="G-protein coupled receptors family 1 profile" evidence="22">
    <location>
        <begin position="99"/>
        <end position="345"/>
    </location>
</feature>
<dbReference type="PANTHER" id="PTHR24232:SF22">
    <property type="entry name" value="PROTEINASE-ACTIVATED RECEPTOR 4"/>
    <property type="match status" value="1"/>
</dbReference>
<dbReference type="CTD" id="9002"/>
<reference evidence="24" key="1">
    <citation type="submission" date="2025-08" db="UniProtKB">
        <authorList>
            <consortium name="RefSeq"/>
        </authorList>
    </citation>
    <scope>IDENTIFICATION</scope>
</reference>
<evidence type="ECO:0000259" key="22">
    <source>
        <dbReference type="PROSITE" id="PS50262"/>
    </source>
</evidence>
<dbReference type="CDD" id="cd15372">
    <property type="entry name" value="7tmA_PAR4"/>
    <property type="match status" value="1"/>
</dbReference>
<evidence type="ECO:0000256" key="16">
    <source>
        <dbReference type="ARBA" id="ARBA00080351"/>
    </source>
</evidence>
<dbReference type="PROSITE" id="PS00237">
    <property type="entry name" value="G_PROTEIN_RECEP_F1_1"/>
    <property type="match status" value="1"/>
</dbReference>
<dbReference type="PROSITE" id="PS50262">
    <property type="entry name" value="G_PROTEIN_RECEP_F1_2"/>
    <property type="match status" value="1"/>
</dbReference>
<dbReference type="GO" id="GO:0007200">
    <property type="term" value="P:phospholipase C-activating G protein-coupled receptor signaling pathway"/>
    <property type="evidence" value="ECO:0007669"/>
    <property type="project" value="TreeGrafter"/>
</dbReference>
<sequence>MDLSNSGQWSCTFLLLFVILGLSFGTEDYDDYSQESTEEQITTSKNTLCPRAIPGEMMAKGNTTFITIPASTRAHLSSAITMVLIPSLYTLVFVLGLPSNGLALWILATKIKKMTSTIFLINLALADLLLILILPFKISYYFLGNNWLFGEVACRILTAFFYGNMHCSVLLLMSISIDRYLAVVHPFFSRSFRNKTFAICMCSAVWFLTIISTVPLMAYQQAYPLYGSDITLCHDVLPRHEQSEFFFYYFVCLIVFGFLIPLVVIIFCYVSVLRALISNGEKYSYAIKLTALVLVIILALLTPSNLVLLIHYSEHCFNYNADLYVVYMVCLALSTFNNCIDPFVYYYVSEEFREKIKGKCLYHHKTTSTFLITSKETVPISVSHSQAVL</sequence>
<dbReference type="InterPro" id="IPR003912">
    <property type="entry name" value="Protea_act_rcpt"/>
</dbReference>
<dbReference type="GO" id="GO:0015057">
    <property type="term" value="F:thrombin-activated receptor activity"/>
    <property type="evidence" value="ECO:0007669"/>
    <property type="project" value="InterPro"/>
</dbReference>
<evidence type="ECO:0000256" key="18">
    <source>
        <dbReference type="PIRSR" id="PIRSR603912-52"/>
    </source>
</evidence>
<feature type="transmembrane region" description="Helical" evidence="20">
    <location>
        <begin position="119"/>
        <end position="143"/>
    </location>
</feature>
<dbReference type="PRINTS" id="PR01428">
    <property type="entry name" value="PROTEASEAR"/>
</dbReference>
<keyword evidence="7 19" id="KW-0297">G-protein coupled receptor</keyword>
<dbReference type="PRINTS" id="PR01430">
    <property type="entry name" value="PROTEASEAR4"/>
</dbReference>
<feature type="disulfide bond" evidence="18">
    <location>
        <begin position="154"/>
        <end position="233"/>
    </location>
</feature>
<dbReference type="PANTHER" id="PTHR24232">
    <property type="entry name" value="G-PROTEIN COUPLED RECEPTOR"/>
    <property type="match status" value="1"/>
</dbReference>
<dbReference type="InterPro" id="IPR000276">
    <property type="entry name" value="GPCR_Rhodpsn"/>
</dbReference>
<evidence type="ECO:0000256" key="19">
    <source>
        <dbReference type="RuleBase" id="RU000688"/>
    </source>
</evidence>
<comment type="subcellular location">
    <subcellularLocation>
        <location evidence="1">Cell membrane</location>
        <topology evidence="1">Multi-pass membrane protein</topology>
    </subcellularLocation>
</comment>
<evidence type="ECO:0000256" key="8">
    <source>
        <dbReference type="ARBA" id="ARBA00023084"/>
    </source>
</evidence>
<accession>A0A6P8S013</accession>
<dbReference type="Pfam" id="PF00001">
    <property type="entry name" value="7tm_1"/>
    <property type="match status" value="1"/>
</dbReference>
<dbReference type="SUPFAM" id="SSF81321">
    <property type="entry name" value="Family A G protein-coupled receptor-like"/>
    <property type="match status" value="1"/>
</dbReference>
<evidence type="ECO:0000256" key="1">
    <source>
        <dbReference type="ARBA" id="ARBA00004651"/>
    </source>
</evidence>